<dbReference type="AlphaFoldDB" id="A0A199VJS9"/>
<dbReference type="Pfam" id="PF02991">
    <property type="entry name" value="ATG8"/>
    <property type="match status" value="1"/>
</dbReference>
<dbReference type="EMBL" id="LSRQ01001642">
    <property type="protein sequence ID" value="OAY77005.1"/>
    <property type="molecule type" value="Genomic_DNA"/>
</dbReference>
<protein>
    <recommendedName>
        <fullName evidence="7">Autophagy-related protein</fullName>
    </recommendedName>
</protein>
<evidence type="ECO:0000313" key="9">
    <source>
        <dbReference type="Proteomes" id="UP000092600"/>
    </source>
</evidence>
<dbReference type="PANTHER" id="PTHR10969">
    <property type="entry name" value="MICROTUBULE-ASSOCIATED PROTEINS 1A/1B LIGHT CHAIN 3-RELATED"/>
    <property type="match status" value="1"/>
</dbReference>
<organism evidence="8 9">
    <name type="scientific">Ananas comosus</name>
    <name type="common">Pineapple</name>
    <name type="synonym">Ananas ananas</name>
    <dbReference type="NCBI Taxonomy" id="4615"/>
    <lineage>
        <taxon>Eukaryota</taxon>
        <taxon>Viridiplantae</taxon>
        <taxon>Streptophyta</taxon>
        <taxon>Embryophyta</taxon>
        <taxon>Tracheophyta</taxon>
        <taxon>Spermatophyta</taxon>
        <taxon>Magnoliopsida</taxon>
        <taxon>Liliopsida</taxon>
        <taxon>Poales</taxon>
        <taxon>Bromeliaceae</taxon>
        <taxon>Bromelioideae</taxon>
        <taxon>Ananas</taxon>
    </lineage>
</organism>
<evidence type="ECO:0000256" key="7">
    <source>
        <dbReference type="RuleBase" id="RU004384"/>
    </source>
</evidence>
<evidence type="ECO:0000256" key="4">
    <source>
        <dbReference type="ARBA" id="ARBA00022786"/>
    </source>
</evidence>
<evidence type="ECO:0000256" key="3">
    <source>
        <dbReference type="ARBA" id="ARBA00011579"/>
    </source>
</evidence>
<comment type="caution">
    <text evidence="8">The sequence shown here is derived from an EMBL/GenBank/DDBJ whole genome shotgun (WGS) entry which is preliminary data.</text>
</comment>
<keyword evidence="7" id="KW-0072">Autophagy</keyword>
<evidence type="ECO:0000256" key="6">
    <source>
        <dbReference type="ARBA" id="ARBA00023288"/>
    </source>
</evidence>
<keyword evidence="4" id="KW-0833">Ubl conjugation pathway</keyword>
<dbReference type="GO" id="GO:0006914">
    <property type="term" value="P:autophagy"/>
    <property type="evidence" value="ECO:0007669"/>
    <property type="project" value="UniProtKB-KW"/>
</dbReference>
<dbReference type="InterPro" id="IPR029071">
    <property type="entry name" value="Ubiquitin-like_domsf"/>
</dbReference>
<dbReference type="GO" id="GO:0016020">
    <property type="term" value="C:membrane"/>
    <property type="evidence" value="ECO:0007669"/>
    <property type="project" value="UniProtKB-SubCell"/>
</dbReference>
<keyword evidence="6" id="KW-0449">Lipoprotein</keyword>
<gene>
    <name evidence="8" type="ORF">ACMD2_19462</name>
</gene>
<sequence>MAMSSYKIERPFEMRVAEAALIRGKYPGRIPVILEKAGRSDVPDINKKKFLIPADTTVGQFVHVVRMRIKLTAAMSKIYEDNKDEDGFLYMTYSGENTFVPLDA</sequence>
<evidence type="ECO:0000313" key="8">
    <source>
        <dbReference type="EMBL" id="OAY77005.1"/>
    </source>
</evidence>
<comment type="similarity">
    <text evidence="2 7">Belongs to the ATG8 family.</text>
</comment>
<dbReference type="Gene3D" id="3.10.20.90">
    <property type="entry name" value="Phosphatidylinositol 3-kinase Catalytic Subunit, Chain A, domain 1"/>
    <property type="match status" value="2"/>
</dbReference>
<proteinExistence type="inferred from homology"/>
<comment type="subcellular location">
    <subcellularLocation>
        <location evidence="1">Membrane</location>
    </subcellularLocation>
</comment>
<evidence type="ECO:0000256" key="2">
    <source>
        <dbReference type="ARBA" id="ARBA00007293"/>
    </source>
</evidence>
<accession>A0A199VJS9</accession>
<dbReference type="Proteomes" id="UP000092600">
    <property type="component" value="Unassembled WGS sequence"/>
</dbReference>
<dbReference type="SUPFAM" id="SSF54236">
    <property type="entry name" value="Ubiquitin-like"/>
    <property type="match status" value="1"/>
</dbReference>
<reference evidence="8 9" key="1">
    <citation type="journal article" date="2016" name="DNA Res.">
        <title>The draft genome of MD-2 pineapple using hybrid error correction of long reads.</title>
        <authorList>
            <person name="Redwan R.M."/>
            <person name="Saidin A."/>
            <person name="Kumar S.V."/>
        </authorList>
    </citation>
    <scope>NUCLEOTIDE SEQUENCE [LARGE SCALE GENOMIC DNA]</scope>
    <source>
        <strain evidence="9">cv. MD2</strain>
        <tissue evidence="8">Leaf</tissue>
    </source>
</reference>
<dbReference type="GO" id="GO:0005776">
    <property type="term" value="C:autophagosome"/>
    <property type="evidence" value="ECO:0007669"/>
    <property type="project" value="UniProtKB-ARBA"/>
</dbReference>
<name>A0A199VJS9_ANACO</name>
<dbReference type="InterPro" id="IPR004241">
    <property type="entry name" value="Atg8-like"/>
</dbReference>
<evidence type="ECO:0000256" key="5">
    <source>
        <dbReference type="ARBA" id="ARBA00023136"/>
    </source>
</evidence>
<comment type="subunit">
    <text evidence="3">Interacts with ATG4.</text>
</comment>
<dbReference type="STRING" id="4615.A0A199VJS9"/>
<keyword evidence="5" id="KW-0472">Membrane</keyword>
<evidence type="ECO:0000256" key="1">
    <source>
        <dbReference type="ARBA" id="ARBA00004370"/>
    </source>
</evidence>